<dbReference type="InterPro" id="IPR034428">
    <property type="entry name" value="ThiH/NoCL/HydG-like"/>
</dbReference>
<comment type="cofactor">
    <cofactor evidence="1">
        <name>[4Fe-4S] cluster</name>
        <dbReference type="ChEBI" id="CHEBI:49883"/>
    </cofactor>
</comment>
<dbReference type="KEGG" id="tfr:BR63_18825"/>
<keyword evidence="2" id="KW-0004">4Fe-4S</keyword>
<dbReference type="InterPro" id="IPR012726">
    <property type="entry name" value="ThiH"/>
</dbReference>
<keyword evidence="8" id="KW-0456">Lyase</keyword>
<evidence type="ECO:0000256" key="6">
    <source>
        <dbReference type="ARBA" id="ARBA00023014"/>
    </source>
</evidence>
<dbReference type="Pfam" id="PF06968">
    <property type="entry name" value="BATS"/>
    <property type="match status" value="1"/>
</dbReference>
<dbReference type="EMBL" id="CP045798">
    <property type="protein sequence ID" value="QNB48140.1"/>
    <property type="molecule type" value="Genomic_DNA"/>
</dbReference>
<name>A0A7G6E7T6_THEFR</name>
<protein>
    <submittedName>
        <fullName evidence="8">2-iminoacetate synthase ThiH</fullName>
        <ecNumber evidence="8">4.1.99.19</ecNumber>
    </submittedName>
</protein>
<evidence type="ECO:0000256" key="1">
    <source>
        <dbReference type="ARBA" id="ARBA00001966"/>
    </source>
</evidence>
<dbReference type="PROSITE" id="PS51918">
    <property type="entry name" value="RADICAL_SAM"/>
    <property type="match status" value="1"/>
</dbReference>
<dbReference type="PANTHER" id="PTHR43583">
    <property type="entry name" value="2-IMINOACETATE SYNTHASE"/>
    <property type="match status" value="1"/>
</dbReference>
<dbReference type="InterPro" id="IPR007197">
    <property type="entry name" value="rSAM"/>
</dbReference>
<proteinExistence type="predicted"/>
<evidence type="ECO:0000313" key="9">
    <source>
        <dbReference type="Proteomes" id="UP000515847"/>
    </source>
</evidence>
<dbReference type="CDD" id="cd01335">
    <property type="entry name" value="Radical_SAM"/>
    <property type="match status" value="1"/>
</dbReference>
<dbReference type="EC" id="4.1.99.19" evidence="8"/>
<dbReference type="SUPFAM" id="SSF102114">
    <property type="entry name" value="Radical SAM enzymes"/>
    <property type="match status" value="1"/>
</dbReference>
<keyword evidence="3" id="KW-0949">S-adenosyl-L-methionine</keyword>
<dbReference type="Gene3D" id="3.20.20.70">
    <property type="entry name" value="Aldolase class I"/>
    <property type="match status" value="1"/>
</dbReference>
<evidence type="ECO:0000256" key="5">
    <source>
        <dbReference type="ARBA" id="ARBA00023004"/>
    </source>
</evidence>
<dbReference type="Pfam" id="PF04055">
    <property type="entry name" value="Radical_SAM"/>
    <property type="match status" value="1"/>
</dbReference>
<dbReference type="GO" id="GO:0036355">
    <property type="term" value="F:2-iminoacetate synthase activity"/>
    <property type="evidence" value="ECO:0007669"/>
    <property type="project" value="UniProtKB-EC"/>
</dbReference>
<feature type="domain" description="Radical SAM core" evidence="7">
    <location>
        <begin position="70"/>
        <end position="305"/>
    </location>
</feature>
<dbReference type="OrthoDB" id="9801120at2"/>
<evidence type="ECO:0000256" key="4">
    <source>
        <dbReference type="ARBA" id="ARBA00022723"/>
    </source>
</evidence>
<dbReference type="AlphaFoldDB" id="A0A7G6E7T6"/>
<sequence length="366" mass="41671">MSFADKLLKYQEFPFASYLAGVTGADIERTLTKEALVERDFLNLLSEQAVPYLERMAQKAHQLTVQHFGRVILLYTPLYLANYCVNQCAYCGFKVTNRITRKKLTLEEVEKEARAIAQTGLRHILILTGESRQHTPVSYIEECVRILKNYFDSISIEIYPLTEEEYGQLVAAGVDGLTLYQEVYDPVTYDAIHLAGPKKDYRFRLDAPERACRARMRAVNIGALLGLQDWRKEAFFTGLHAAYLQDKYLDTEISVSLPRLRPHVGNFAPCSVVSDRDLVQILLALRLFLPRAGITISTRERAEFRDNLLPLGVTKMSAGSCTSVGGHLEEATEGQFDIADQRSVREMHDMLVSRGYQPLYKDWHHL</sequence>
<dbReference type="Proteomes" id="UP000515847">
    <property type="component" value="Chromosome"/>
</dbReference>
<dbReference type="PANTHER" id="PTHR43583:SF1">
    <property type="entry name" value="2-IMINOACETATE SYNTHASE"/>
    <property type="match status" value="1"/>
</dbReference>
<dbReference type="GO" id="GO:0005506">
    <property type="term" value="F:iron ion binding"/>
    <property type="evidence" value="ECO:0007669"/>
    <property type="project" value="InterPro"/>
</dbReference>
<dbReference type="RefSeq" id="WP_034420809.1">
    <property type="nucleotide sequence ID" value="NZ_CP045798.1"/>
</dbReference>
<evidence type="ECO:0000256" key="2">
    <source>
        <dbReference type="ARBA" id="ARBA00022485"/>
    </source>
</evidence>
<evidence type="ECO:0000259" key="7">
    <source>
        <dbReference type="PROSITE" id="PS51918"/>
    </source>
</evidence>
<organism evidence="8 9">
    <name type="scientific">Thermanaerosceptrum fracticalcis</name>
    <dbReference type="NCBI Taxonomy" id="1712410"/>
    <lineage>
        <taxon>Bacteria</taxon>
        <taxon>Bacillati</taxon>
        <taxon>Bacillota</taxon>
        <taxon>Clostridia</taxon>
        <taxon>Eubacteriales</taxon>
        <taxon>Peptococcaceae</taxon>
        <taxon>Thermanaerosceptrum</taxon>
    </lineage>
</organism>
<dbReference type="SMART" id="SM00876">
    <property type="entry name" value="BATS"/>
    <property type="match status" value="1"/>
</dbReference>
<reference evidence="8 9" key="1">
    <citation type="journal article" date="2019" name="Front. Microbiol.">
        <title>Thermoanaerosceptrum fracticalcis gen. nov. sp. nov., a Novel Fumarate-Fermenting Microorganism From a Deep Fractured Carbonate Aquifer of the US Great Basin.</title>
        <authorList>
            <person name="Hamilton-Brehm S.D."/>
            <person name="Stewart L.E."/>
            <person name="Zavarin M."/>
            <person name="Caldwell M."/>
            <person name="Lawson P.A."/>
            <person name="Onstott T.C."/>
            <person name="Grzymski J."/>
            <person name="Neveux I."/>
            <person name="Lollar B.S."/>
            <person name="Russell C.E."/>
            <person name="Moser D.P."/>
        </authorList>
    </citation>
    <scope>NUCLEOTIDE SEQUENCE [LARGE SCALE GENOMIC DNA]</scope>
    <source>
        <strain evidence="8 9">DRI-13</strain>
    </source>
</reference>
<dbReference type="SFLD" id="SFLDG01081">
    <property type="entry name" value="cleavage_of_the_Ca-Cb_bond_in"/>
    <property type="match status" value="1"/>
</dbReference>
<dbReference type="InterPro" id="IPR013785">
    <property type="entry name" value="Aldolase_TIM"/>
</dbReference>
<keyword evidence="9" id="KW-1185">Reference proteome</keyword>
<keyword evidence="4" id="KW-0479">Metal-binding</keyword>
<keyword evidence="5" id="KW-0408">Iron</keyword>
<dbReference type="GO" id="GO:0051539">
    <property type="term" value="F:4 iron, 4 sulfur cluster binding"/>
    <property type="evidence" value="ECO:0007669"/>
    <property type="project" value="UniProtKB-KW"/>
</dbReference>
<dbReference type="NCBIfam" id="TIGR02351">
    <property type="entry name" value="thiH"/>
    <property type="match status" value="1"/>
</dbReference>
<keyword evidence="6" id="KW-0411">Iron-sulfur</keyword>
<dbReference type="SFLD" id="SFLDG01060">
    <property type="entry name" value="BATS_domain_containing"/>
    <property type="match status" value="1"/>
</dbReference>
<evidence type="ECO:0000256" key="3">
    <source>
        <dbReference type="ARBA" id="ARBA00022691"/>
    </source>
</evidence>
<dbReference type="SFLD" id="SFLDS00029">
    <property type="entry name" value="Radical_SAM"/>
    <property type="match status" value="1"/>
</dbReference>
<dbReference type="SFLD" id="SFLDF00301">
    <property type="entry name" value="2-iminoacetate_synthase_(ThiH)"/>
    <property type="match status" value="1"/>
</dbReference>
<evidence type="ECO:0000313" key="8">
    <source>
        <dbReference type="EMBL" id="QNB48140.1"/>
    </source>
</evidence>
<accession>A0A7G6E7T6</accession>
<gene>
    <name evidence="8" type="primary">thiH</name>
    <name evidence="8" type="ORF">BR63_18825</name>
</gene>
<dbReference type="InterPro" id="IPR058240">
    <property type="entry name" value="rSAM_sf"/>
</dbReference>
<dbReference type="InterPro" id="IPR010722">
    <property type="entry name" value="BATS_dom"/>
</dbReference>